<gene>
    <name evidence="1" type="ordered locus">LOC_Os03g26810</name>
</gene>
<organism evidence="1">
    <name type="scientific">Oryza sativa subsp. japonica</name>
    <name type="common">Rice</name>
    <dbReference type="NCBI Taxonomy" id="39947"/>
    <lineage>
        <taxon>Eukaryota</taxon>
        <taxon>Viridiplantae</taxon>
        <taxon>Streptophyta</taxon>
        <taxon>Embryophyta</taxon>
        <taxon>Tracheophyta</taxon>
        <taxon>Spermatophyta</taxon>
        <taxon>Magnoliopsida</taxon>
        <taxon>Liliopsida</taxon>
        <taxon>Poales</taxon>
        <taxon>Poaceae</taxon>
        <taxon>BOP clade</taxon>
        <taxon>Oryzoideae</taxon>
        <taxon>Oryzeae</taxon>
        <taxon>Oryzinae</taxon>
        <taxon>Oryza</taxon>
        <taxon>Oryza sativa</taxon>
    </lineage>
</organism>
<sequence length="235" mass="24247">MSFIENSELRALMMRCSKEALDAVNIMSSTYSRRYAVPRELRKMNTKSKDKRFEALEPGPESLFEAVKRRVHATYGVGVLGIDEADGAVAVFGAIGAVGGMAVAAVGWVATSGAAEEVLDGLPHGGGGAARGYDDAEYLLGDGAVDPGEDSVVHLSPVGVDGWRGGACRREVVRQLEEGTPMGVVGLGEVEDDRDERLDVDGDGLGPKLGTGCLGYFSSGGSGGGSASGGVVLSH</sequence>
<dbReference type="EMBL" id="DP000009">
    <property type="protein sequence ID" value="ABF96303.1"/>
    <property type="molecule type" value="Genomic_DNA"/>
</dbReference>
<name>Q10KG6_ORYSJ</name>
<proteinExistence type="predicted"/>
<reference evidence="1" key="2">
    <citation type="submission" date="2006-06" db="EMBL/GenBank/DDBJ databases">
        <authorList>
            <person name="Buell R."/>
            <person name="Wing R.A."/>
            <person name="McCombie W.A."/>
            <person name="Ouyang S."/>
        </authorList>
    </citation>
    <scope>NUCLEOTIDE SEQUENCE</scope>
</reference>
<protein>
    <submittedName>
        <fullName evidence="1">Retrotransposon protein, putative, unclassified</fullName>
    </submittedName>
</protein>
<dbReference type="AlphaFoldDB" id="Q10KG6"/>
<evidence type="ECO:0000313" key="1">
    <source>
        <dbReference type="EMBL" id="ABF96303.1"/>
    </source>
</evidence>
<reference evidence="1" key="1">
    <citation type="journal article" date="2005" name="Genome Res.">
        <title>Sequence, annotation, and analysis of synteny between rice chromosome 3 and diverged grass species.</title>
        <authorList>
            <consortium name="Rice Chromosome 3 Sequencing Consortium"/>
            <person name="Buell C.R."/>
            <person name="Yuan Q."/>
            <person name="Ouyang S."/>
            <person name="Liu J."/>
            <person name="Zhu W."/>
            <person name="Wang A."/>
            <person name="Maiti R."/>
            <person name="Haas B."/>
            <person name="Wortman J."/>
            <person name="Pertea M."/>
            <person name="Jones K.M."/>
            <person name="Kim M."/>
            <person name="Overton L."/>
            <person name="Tsitrin T."/>
            <person name="Fadrosh D."/>
            <person name="Bera J."/>
            <person name="Weaver B."/>
            <person name="Jin S."/>
            <person name="Johri S."/>
            <person name="Reardon M."/>
            <person name="Webb K."/>
            <person name="Hill J."/>
            <person name="Moffat K."/>
            <person name="Tallon L."/>
            <person name="Van Aken S."/>
            <person name="Lewis M."/>
            <person name="Utterback T."/>
            <person name="Feldblyum T."/>
            <person name="Zismann V."/>
            <person name="Iobst S."/>
            <person name="Hsiao J."/>
            <person name="de Vazeille A.R."/>
            <person name="Salzberg S.L."/>
            <person name="White O."/>
            <person name="Fraser C."/>
            <person name="Yu Y."/>
            <person name="Kim H."/>
            <person name="Rambo T."/>
            <person name="Currie J."/>
            <person name="Collura K."/>
            <person name="Kernodle-Thompson S."/>
            <person name="Wei F."/>
            <person name="Kudrna K."/>
            <person name="Ammiraju J.S."/>
            <person name="Luo M."/>
            <person name="Goicoechea J.L."/>
            <person name="Wing R.A."/>
            <person name="Henry D."/>
            <person name="Oates R."/>
            <person name="Palmer M."/>
            <person name="Pries G."/>
            <person name="Saski C."/>
            <person name="Simmons J."/>
            <person name="Soderlund C."/>
            <person name="Nelson W."/>
            <person name="de la Bastide M."/>
            <person name="Spiegel L."/>
            <person name="Nascimento L."/>
            <person name="Huang E."/>
            <person name="Preston R."/>
            <person name="Zutavern T."/>
            <person name="Palmer L."/>
            <person name="O'Shaughnessy A."/>
            <person name="Dike S."/>
            <person name="McCombie W.R."/>
            <person name="Minx P."/>
            <person name="Cordum H."/>
            <person name="Wilson R."/>
            <person name="Jin W."/>
            <person name="Lee H.R."/>
            <person name="Jiang J."/>
            <person name="Jackson S."/>
        </authorList>
    </citation>
    <scope>NUCLEOTIDE SEQUENCE [LARGE SCALE GENOMIC DNA]</scope>
</reference>
<accession>Q10KG6</accession>